<keyword evidence="3" id="KW-1185">Reference proteome</keyword>
<reference evidence="2" key="2">
    <citation type="submission" date="2013-10" db="EMBL/GenBank/DDBJ databases">
        <authorList>
            <person name="Aslett M."/>
        </authorList>
    </citation>
    <scope>NUCLEOTIDE SEQUENCE [LARGE SCALE GENOMIC DNA]</scope>
    <source>
        <strain evidence="2">Houghton</strain>
    </source>
</reference>
<feature type="coiled-coil region" evidence="1">
    <location>
        <begin position="6"/>
        <end position="33"/>
    </location>
</feature>
<gene>
    <name evidence="2" type="ORF">EPH_0001170</name>
</gene>
<evidence type="ECO:0000313" key="2">
    <source>
        <dbReference type="EMBL" id="CDI74003.1"/>
    </source>
</evidence>
<keyword evidence="1" id="KW-0175">Coiled coil</keyword>
<accession>U6G412</accession>
<dbReference type="AlphaFoldDB" id="U6G412"/>
<reference evidence="2" key="1">
    <citation type="submission" date="2013-10" db="EMBL/GenBank/DDBJ databases">
        <title>Genomic analysis of the causative agents of coccidiosis in chickens.</title>
        <authorList>
            <person name="Reid A.J."/>
            <person name="Blake D."/>
            <person name="Billington K."/>
            <person name="Browne H."/>
            <person name="Dunn M."/>
            <person name="Hung S."/>
            <person name="Kawahara F."/>
            <person name="Miranda-Saavedra D."/>
            <person name="Mourier T."/>
            <person name="Nagra H."/>
            <person name="Otto T.D."/>
            <person name="Rawlings N."/>
            <person name="Sanchez A."/>
            <person name="Sanders M."/>
            <person name="Subramaniam C."/>
            <person name="Tay Y."/>
            <person name="Dear P."/>
            <person name="Doerig C."/>
            <person name="Gruber A."/>
            <person name="Parkinson J."/>
            <person name="Shirley M."/>
            <person name="Wan K.L."/>
            <person name="Berriman M."/>
            <person name="Tomley F."/>
            <person name="Pain A."/>
        </authorList>
    </citation>
    <scope>NUCLEOTIDE SEQUENCE [LARGE SCALE GENOMIC DNA]</scope>
    <source>
        <strain evidence="2">Houghton</strain>
    </source>
</reference>
<sequence>MLKERLADLRDKAKEKDEQLDNLRRSLADLRDKAERAEPLLGLESCEKLELVDKSVILVSEGWLQFQALKEPFKLANEPFLSPKLDMNGEGSHYEAIDAQKHDTCNAARVRALHVGKDALQDSVVERSIRPQRETLEMAQNAELLKEARDREKLLYQQLQQVQCDHETLKKENQTLKHALMNTAQESVDKEDAILRDKREFDALRKQLENATRNAQDCRYLAQMERERRIAQVTQLKAQLAKWQRMFCHQDISAGMEQYAIGS</sequence>
<dbReference type="Proteomes" id="UP000018201">
    <property type="component" value="Unassembled WGS sequence"/>
</dbReference>
<dbReference type="VEuPathDB" id="ToxoDB:EPH_0001170"/>
<name>U6G412_9EIME</name>
<protein>
    <submittedName>
        <fullName evidence="2">Uncharacterized protein</fullName>
    </submittedName>
</protein>
<organism evidence="2 3">
    <name type="scientific">Eimeria praecox</name>
    <dbReference type="NCBI Taxonomy" id="51316"/>
    <lineage>
        <taxon>Eukaryota</taxon>
        <taxon>Sar</taxon>
        <taxon>Alveolata</taxon>
        <taxon>Apicomplexa</taxon>
        <taxon>Conoidasida</taxon>
        <taxon>Coccidia</taxon>
        <taxon>Eucoccidiorida</taxon>
        <taxon>Eimeriorina</taxon>
        <taxon>Eimeriidae</taxon>
        <taxon>Eimeria</taxon>
    </lineage>
</organism>
<dbReference type="EMBL" id="HG689386">
    <property type="protein sequence ID" value="CDI74003.1"/>
    <property type="molecule type" value="Genomic_DNA"/>
</dbReference>
<dbReference type="OrthoDB" id="347818at2759"/>
<proteinExistence type="predicted"/>
<evidence type="ECO:0000256" key="1">
    <source>
        <dbReference type="SAM" id="Coils"/>
    </source>
</evidence>
<evidence type="ECO:0000313" key="3">
    <source>
        <dbReference type="Proteomes" id="UP000018201"/>
    </source>
</evidence>
<feature type="coiled-coil region" evidence="1">
    <location>
        <begin position="142"/>
        <end position="214"/>
    </location>
</feature>